<evidence type="ECO:0000313" key="1">
    <source>
        <dbReference type="EMBL" id="UTI63049.1"/>
    </source>
</evidence>
<dbReference type="EMBL" id="CP098502">
    <property type="protein sequence ID" value="UTI63049.1"/>
    <property type="molecule type" value="Genomic_DNA"/>
</dbReference>
<dbReference type="InterPro" id="IPR017853">
    <property type="entry name" value="GH"/>
</dbReference>
<dbReference type="RefSeq" id="WP_254569783.1">
    <property type="nucleotide sequence ID" value="NZ_CP098502.1"/>
</dbReference>
<dbReference type="PANTHER" id="PTHR12631">
    <property type="entry name" value="ALPHA-L-IDURONIDASE"/>
    <property type="match status" value="1"/>
</dbReference>
<dbReference type="SUPFAM" id="SSF51445">
    <property type="entry name" value="(Trans)glycosidases"/>
    <property type="match status" value="1"/>
</dbReference>
<dbReference type="Proteomes" id="UP001056035">
    <property type="component" value="Chromosome"/>
</dbReference>
<protein>
    <recommendedName>
        <fullName evidence="3">Cellulase (Glycosyl hydrolase family 5)</fullName>
    </recommendedName>
</protein>
<organism evidence="1 2">
    <name type="scientific">Paraconexibacter antarcticus</name>
    <dbReference type="NCBI Taxonomy" id="2949664"/>
    <lineage>
        <taxon>Bacteria</taxon>
        <taxon>Bacillati</taxon>
        <taxon>Actinomycetota</taxon>
        <taxon>Thermoleophilia</taxon>
        <taxon>Solirubrobacterales</taxon>
        <taxon>Paraconexibacteraceae</taxon>
        <taxon>Paraconexibacter</taxon>
    </lineage>
</organism>
<name>A0ABY5DN69_9ACTN</name>
<accession>A0ABY5DN69</accession>
<dbReference type="InterPro" id="IPR051923">
    <property type="entry name" value="Glycosyl_Hydrolase_39"/>
</dbReference>
<sequence length="470" mass="52092">MKPVTSIRTGRRAAAPALALVLAAILLGAGLGRPALADASRTQRTLFEAPRELLGPDQALRTRTLAELRSLGVRDLRIVLYWKDVAPDPGSRSVPGFHERDPAAYDWGHYAPAIDQAAAAGLRVLLTVTGPVPRWATAARRDQVTRPSPQHYQRFFEAVARRFGAEVDRFSVWNEPNHPAFLMPQFVHGHAASGAIYRRLYVAARRGLKAAGRSRQPLLFGETAPRGTSHVVAPLRFLRQALCLTSAYHRRRSCRRLSVTAVAHHPYTTKAGPSFVPPDRDDVTIGVLHRLSTFLARAERARALTPGTRIALTEFGIQSRPDPYVGVSLTRQAAYRARSEQLAYEQPRVDTFAQYLLRDDDPRPGPAASRYSGFESGLRTSAGAAKPAYAGFRLPLVARRSGRGLVSLWGLVRPAAAATTVTIDVLDRGEHQWHTLKHVRTSSRGWWRSRTRRTAGRRYRVRWTDQAGVT</sequence>
<proteinExistence type="predicted"/>
<dbReference type="PANTHER" id="PTHR12631:SF10">
    <property type="entry name" value="BETA-XYLOSIDASE-LIKE PROTEIN-RELATED"/>
    <property type="match status" value="1"/>
</dbReference>
<keyword evidence="2" id="KW-1185">Reference proteome</keyword>
<evidence type="ECO:0000313" key="2">
    <source>
        <dbReference type="Proteomes" id="UP001056035"/>
    </source>
</evidence>
<reference evidence="1 2" key="1">
    <citation type="submission" date="2022-06" db="EMBL/GenBank/DDBJ databases">
        <title>Paraconexibacter antarcticus.</title>
        <authorList>
            <person name="Kim C.S."/>
        </authorList>
    </citation>
    <scope>NUCLEOTIDE SEQUENCE [LARGE SCALE GENOMIC DNA]</scope>
    <source>
        <strain evidence="1 2">02-257</strain>
    </source>
</reference>
<dbReference type="Gene3D" id="3.20.20.80">
    <property type="entry name" value="Glycosidases"/>
    <property type="match status" value="1"/>
</dbReference>
<evidence type="ECO:0008006" key="3">
    <source>
        <dbReference type="Google" id="ProtNLM"/>
    </source>
</evidence>
<gene>
    <name evidence="1" type="ORF">NBH00_16990</name>
</gene>